<feature type="transmembrane region" description="Helical" evidence="1">
    <location>
        <begin position="98"/>
        <end position="116"/>
    </location>
</feature>
<dbReference type="OrthoDB" id="5953088at2"/>
<protein>
    <recommendedName>
        <fullName evidence="4">Transmembrane protein</fullName>
    </recommendedName>
</protein>
<proteinExistence type="predicted"/>
<reference evidence="2 3" key="1">
    <citation type="submission" date="2014-07" db="EMBL/GenBank/DDBJ databases">
        <title>Complete Genome Sequence of Dyella japonica Strain A8 Isolated from Malaysian Tropical Soil.</title>
        <authorList>
            <person name="Hui R.K.H."/>
            <person name="Chen J.-W."/>
            <person name="Chan K.-G."/>
            <person name="Leung F.C.C."/>
        </authorList>
    </citation>
    <scope>NUCLEOTIDE SEQUENCE [LARGE SCALE GENOMIC DNA]</scope>
    <source>
        <strain evidence="2 3">A8</strain>
    </source>
</reference>
<feature type="transmembrane region" description="Helical" evidence="1">
    <location>
        <begin position="48"/>
        <end position="68"/>
    </location>
</feature>
<dbReference type="EMBL" id="CP008884">
    <property type="protein sequence ID" value="AIF49471.1"/>
    <property type="molecule type" value="Genomic_DNA"/>
</dbReference>
<dbReference type="PATRIC" id="fig|1217721.7.peg.4197"/>
<name>A0A075K5H5_9GAMM</name>
<sequence>MFFDQSWMGYGFEGALEAGAIALVLGLVVFTLLHLYGRSQGWSPALEIGWATVIGMVLAGGSDLWNLFYFNYGRVQSLQLLRVRLAEVHDPDNLGGRVVAEFIGVCVGVYVGWWLAGRRRQRPSQRPSQQ</sequence>
<organism evidence="2 3">
    <name type="scientific">Dyella japonica A8</name>
    <dbReference type="NCBI Taxonomy" id="1217721"/>
    <lineage>
        <taxon>Bacteria</taxon>
        <taxon>Pseudomonadati</taxon>
        <taxon>Pseudomonadota</taxon>
        <taxon>Gammaproteobacteria</taxon>
        <taxon>Lysobacterales</taxon>
        <taxon>Rhodanobacteraceae</taxon>
        <taxon>Dyella</taxon>
    </lineage>
</organism>
<gene>
    <name evidence="2" type="ORF">HY57_20495</name>
</gene>
<evidence type="ECO:0008006" key="4">
    <source>
        <dbReference type="Google" id="ProtNLM"/>
    </source>
</evidence>
<evidence type="ECO:0000313" key="3">
    <source>
        <dbReference type="Proteomes" id="UP000027987"/>
    </source>
</evidence>
<dbReference type="AlphaFoldDB" id="A0A075K5H5"/>
<feature type="transmembrane region" description="Helical" evidence="1">
    <location>
        <begin position="15"/>
        <end position="36"/>
    </location>
</feature>
<keyword evidence="3" id="KW-1185">Reference proteome</keyword>
<keyword evidence="1" id="KW-1133">Transmembrane helix</keyword>
<keyword evidence="1" id="KW-0812">Transmembrane</keyword>
<accession>A0A075K5H5</accession>
<dbReference type="STRING" id="1217721.HY57_20495"/>
<dbReference type="RefSeq" id="WP_019465232.1">
    <property type="nucleotide sequence ID" value="NZ_ALOY01000151.1"/>
</dbReference>
<dbReference type="HOGENOM" id="CLU_159214_0_0_6"/>
<keyword evidence="1" id="KW-0472">Membrane</keyword>
<dbReference type="Proteomes" id="UP000027987">
    <property type="component" value="Chromosome"/>
</dbReference>
<evidence type="ECO:0000256" key="1">
    <source>
        <dbReference type="SAM" id="Phobius"/>
    </source>
</evidence>
<evidence type="ECO:0000313" key="2">
    <source>
        <dbReference type="EMBL" id="AIF49471.1"/>
    </source>
</evidence>
<dbReference type="KEGG" id="dja:HY57_20495"/>